<reference evidence="2 3" key="1">
    <citation type="submission" date="2019-02" db="EMBL/GenBank/DDBJ databases">
        <title>Marinobacter halodurans sp. nov., a marine bacterium isolated from sea tidal flat.</title>
        <authorList>
            <person name="Yoo Y."/>
            <person name="Lee D.W."/>
            <person name="Kim B.S."/>
            <person name="Kim J.-J."/>
        </authorList>
    </citation>
    <scope>NUCLEOTIDE SEQUENCE [LARGE SCALE GENOMIC DNA]</scope>
    <source>
        <strain evidence="2 3">YJ-S3-2</strain>
    </source>
</reference>
<dbReference type="Pfam" id="PF04170">
    <property type="entry name" value="NlpE"/>
    <property type="match status" value="1"/>
</dbReference>
<keyword evidence="3" id="KW-1185">Reference proteome</keyword>
<gene>
    <name evidence="2" type="ORF">EZI54_11625</name>
</gene>
<organism evidence="2 3">
    <name type="scientific">Marinobacter halodurans</name>
    <dbReference type="NCBI Taxonomy" id="2528979"/>
    <lineage>
        <taxon>Bacteria</taxon>
        <taxon>Pseudomonadati</taxon>
        <taxon>Pseudomonadota</taxon>
        <taxon>Gammaproteobacteria</taxon>
        <taxon>Pseudomonadales</taxon>
        <taxon>Marinobacteraceae</taxon>
        <taxon>Marinobacter</taxon>
    </lineage>
</organism>
<dbReference type="Proteomes" id="UP000313645">
    <property type="component" value="Unassembled WGS sequence"/>
</dbReference>
<comment type="caution">
    <text evidence="2">The sequence shown here is derived from an EMBL/GenBank/DDBJ whole genome shotgun (WGS) entry which is preliminary data.</text>
</comment>
<protein>
    <submittedName>
        <fullName evidence="2">Copper resistance protein NlpE</fullName>
    </submittedName>
</protein>
<dbReference type="EMBL" id="SJDL01000016">
    <property type="protein sequence ID" value="TBW55467.1"/>
    <property type="molecule type" value="Genomic_DNA"/>
</dbReference>
<dbReference type="Gene3D" id="2.40.128.640">
    <property type="match status" value="1"/>
</dbReference>
<keyword evidence="1" id="KW-0732">Signal</keyword>
<feature type="chain" id="PRO_5047428752" evidence="1">
    <location>
        <begin position="22"/>
        <end position="136"/>
    </location>
</feature>
<evidence type="ECO:0000313" key="2">
    <source>
        <dbReference type="EMBL" id="TBW55467.1"/>
    </source>
</evidence>
<evidence type="ECO:0000256" key="1">
    <source>
        <dbReference type="SAM" id="SignalP"/>
    </source>
</evidence>
<dbReference type="PROSITE" id="PS51257">
    <property type="entry name" value="PROKAR_LIPOPROTEIN"/>
    <property type="match status" value="1"/>
</dbReference>
<dbReference type="InterPro" id="IPR007298">
    <property type="entry name" value="Cu-R_lipoprotein_NlpE"/>
</dbReference>
<dbReference type="RefSeq" id="WP_131482053.1">
    <property type="nucleotide sequence ID" value="NZ_SJDL01000016.1"/>
</dbReference>
<sequence>MRLLTLSALLTTALLTGCASQAPVTERSPYGVWEGTLPCADCPGIETRLTLYRAPDTYTLTETYLERNGDTTRREGQWEILPPTDPMDLGRISLQGENGQVVRMYRRLPEGGLEMLNRDGERIQSKLNYTLRRKRL</sequence>
<proteinExistence type="predicted"/>
<accession>A0ABY1ZK67</accession>
<name>A0ABY1ZK67_9GAMM</name>
<evidence type="ECO:0000313" key="3">
    <source>
        <dbReference type="Proteomes" id="UP000313645"/>
    </source>
</evidence>
<feature type="signal peptide" evidence="1">
    <location>
        <begin position="1"/>
        <end position="21"/>
    </location>
</feature>